<sequence length="695" mass="76853">MESAVEKIPKACEPCRKKKVRCDGKQPCQRCQRRPSECSYRQRIRIRKSARHTLSPIIGPSHARSTTNESQSESQIPDASGNPPEPKKQADHARDQLYQSVAATHGNKADSVESSRLFYGPSSQFAFLQQLHREILCFSSHHQPGDREVQEGGPGLDLFVQRSIFFGIAQRTRSNPLPSHMSLISSLPVQQAVEFLAGFKAAASPIVPLFADQELDDLLHHFYSDESDSSLSPQRRALTLAILAIGGLTTAHTDVAELLFIKAKQEAVVCDDVVSLSMIQLSILLAEYQTNMGRPNSAYLNLGVACRKALAMGLHKESDISLVPADILQKRRITLWCLYFHESWQALALGRESALKMSDISASFPDDQPVLVGLCRLAQIAEDGARVIYGRRYESLGQLYVAAEKIGARLREFADQYGIGSASLAHKHKSRGAVASLQLHSVYYHVILLTYRPFLIADSALKPAGGPKEPDTMWLRQACRYAIDAAQDSIVYAASSFRKDEACKTTRYYAFFLDANCVVLMYDMLRHPAKRNYNVDYINMALQMLSSMVQDEPVTVSQNSMKQMLRLVEDIILNGNRVTGPSTELASLASSNTTAVEVLSDTQQGPPHPNFQFPSLNAGSTQSQQFIHFSNLPAVSGQGNFDNALNIDGSAVAYANPLPYFQNDVITTDLFNFFPVDLLSPYNTSSLEGADNHNT</sequence>
<dbReference type="GeneID" id="70124409"/>
<evidence type="ECO:0000313" key="8">
    <source>
        <dbReference type="Proteomes" id="UP000758603"/>
    </source>
</evidence>
<keyword evidence="4" id="KW-0539">Nucleus</keyword>
<keyword evidence="3" id="KW-0238">DNA-binding</keyword>
<dbReference type="GO" id="GO:0008270">
    <property type="term" value="F:zinc ion binding"/>
    <property type="evidence" value="ECO:0007669"/>
    <property type="project" value="InterPro"/>
</dbReference>
<dbReference type="Pfam" id="PF04082">
    <property type="entry name" value="Fungal_trans"/>
    <property type="match status" value="1"/>
</dbReference>
<dbReference type="SMART" id="SM00906">
    <property type="entry name" value="Fungal_trans"/>
    <property type="match status" value="1"/>
</dbReference>
<dbReference type="Proteomes" id="UP000758603">
    <property type="component" value="Unassembled WGS sequence"/>
</dbReference>
<dbReference type="GO" id="GO:0003677">
    <property type="term" value="F:DNA binding"/>
    <property type="evidence" value="ECO:0007669"/>
    <property type="project" value="UniProtKB-KW"/>
</dbReference>
<keyword evidence="8" id="KW-1185">Reference proteome</keyword>
<name>A0A9P9A1K5_9PEZI</name>
<feature type="region of interest" description="Disordered" evidence="5">
    <location>
        <begin position="49"/>
        <end position="93"/>
    </location>
</feature>
<feature type="compositionally biased region" description="Polar residues" evidence="5">
    <location>
        <begin position="63"/>
        <end position="77"/>
    </location>
</feature>
<evidence type="ECO:0000259" key="6">
    <source>
        <dbReference type="PROSITE" id="PS50048"/>
    </source>
</evidence>
<protein>
    <recommendedName>
        <fullName evidence="6">Zn(2)-C6 fungal-type domain-containing protein</fullName>
    </recommendedName>
</protein>
<keyword evidence="2" id="KW-0479">Metal-binding</keyword>
<organism evidence="7 8">
    <name type="scientific">Truncatella angustata</name>
    <dbReference type="NCBI Taxonomy" id="152316"/>
    <lineage>
        <taxon>Eukaryota</taxon>
        <taxon>Fungi</taxon>
        <taxon>Dikarya</taxon>
        <taxon>Ascomycota</taxon>
        <taxon>Pezizomycotina</taxon>
        <taxon>Sordariomycetes</taxon>
        <taxon>Xylariomycetidae</taxon>
        <taxon>Amphisphaeriales</taxon>
        <taxon>Sporocadaceae</taxon>
        <taxon>Truncatella</taxon>
    </lineage>
</organism>
<evidence type="ECO:0000256" key="2">
    <source>
        <dbReference type="ARBA" id="ARBA00022723"/>
    </source>
</evidence>
<comment type="caution">
    <text evidence="7">The sequence shown here is derived from an EMBL/GenBank/DDBJ whole genome shotgun (WGS) entry which is preliminary data.</text>
</comment>
<dbReference type="PANTHER" id="PTHR46910:SF3">
    <property type="entry name" value="HALOTOLERANCE PROTEIN 9-RELATED"/>
    <property type="match status" value="1"/>
</dbReference>
<dbReference type="CDD" id="cd00067">
    <property type="entry name" value="GAL4"/>
    <property type="match status" value="1"/>
</dbReference>
<accession>A0A9P9A1K5</accession>
<dbReference type="InterPro" id="IPR001138">
    <property type="entry name" value="Zn2Cys6_DnaBD"/>
</dbReference>
<dbReference type="InterPro" id="IPR050987">
    <property type="entry name" value="AtrR-like"/>
</dbReference>
<dbReference type="AlphaFoldDB" id="A0A9P9A1K5"/>
<dbReference type="SUPFAM" id="SSF57701">
    <property type="entry name" value="Zn2/Cys6 DNA-binding domain"/>
    <property type="match status" value="1"/>
</dbReference>
<feature type="domain" description="Zn(2)-C6 fungal-type" evidence="6">
    <location>
        <begin position="11"/>
        <end position="40"/>
    </location>
</feature>
<dbReference type="Gene3D" id="4.10.240.10">
    <property type="entry name" value="Zn(2)-C6 fungal-type DNA-binding domain"/>
    <property type="match status" value="1"/>
</dbReference>
<dbReference type="PROSITE" id="PS50048">
    <property type="entry name" value="ZN2_CY6_FUNGAL_2"/>
    <property type="match status" value="1"/>
</dbReference>
<evidence type="ECO:0000256" key="3">
    <source>
        <dbReference type="ARBA" id="ARBA00023125"/>
    </source>
</evidence>
<dbReference type="PROSITE" id="PS00463">
    <property type="entry name" value="ZN2_CY6_FUNGAL_1"/>
    <property type="match status" value="1"/>
</dbReference>
<dbReference type="OrthoDB" id="2123952at2759"/>
<comment type="subcellular location">
    <subcellularLocation>
        <location evidence="1">Nucleus</location>
    </subcellularLocation>
</comment>
<evidence type="ECO:0000313" key="7">
    <source>
        <dbReference type="EMBL" id="KAH6658428.1"/>
    </source>
</evidence>
<dbReference type="PANTHER" id="PTHR46910">
    <property type="entry name" value="TRANSCRIPTION FACTOR PDR1"/>
    <property type="match status" value="1"/>
</dbReference>
<evidence type="ECO:0000256" key="1">
    <source>
        <dbReference type="ARBA" id="ARBA00004123"/>
    </source>
</evidence>
<dbReference type="GO" id="GO:0005634">
    <property type="term" value="C:nucleus"/>
    <property type="evidence" value="ECO:0007669"/>
    <property type="project" value="UniProtKB-SubCell"/>
</dbReference>
<dbReference type="RefSeq" id="XP_045962662.1">
    <property type="nucleotide sequence ID" value="XM_046095516.1"/>
</dbReference>
<dbReference type="SMART" id="SM00066">
    <property type="entry name" value="GAL4"/>
    <property type="match status" value="1"/>
</dbReference>
<dbReference type="Pfam" id="PF00172">
    <property type="entry name" value="Zn_clus"/>
    <property type="match status" value="1"/>
</dbReference>
<dbReference type="CDD" id="cd12148">
    <property type="entry name" value="fungal_TF_MHR"/>
    <property type="match status" value="1"/>
</dbReference>
<dbReference type="GO" id="GO:0000981">
    <property type="term" value="F:DNA-binding transcription factor activity, RNA polymerase II-specific"/>
    <property type="evidence" value="ECO:0007669"/>
    <property type="project" value="InterPro"/>
</dbReference>
<proteinExistence type="predicted"/>
<dbReference type="InterPro" id="IPR036864">
    <property type="entry name" value="Zn2-C6_fun-type_DNA-bd_sf"/>
</dbReference>
<dbReference type="GO" id="GO:0006351">
    <property type="term" value="P:DNA-templated transcription"/>
    <property type="evidence" value="ECO:0007669"/>
    <property type="project" value="InterPro"/>
</dbReference>
<gene>
    <name evidence="7" type="ORF">BKA67DRAFT_214024</name>
</gene>
<evidence type="ECO:0000256" key="5">
    <source>
        <dbReference type="SAM" id="MobiDB-lite"/>
    </source>
</evidence>
<reference evidence="7" key="1">
    <citation type="journal article" date="2021" name="Nat. Commun.">
        <title>Genetic determinants of endophytism in the Arabidopsis root mycobiome.</title>
        <authorList>
            <person name="Mesny F."/>
            <person name="Miyauchi S."/>
            <person name="Thiergart T."/>
            <person name="Pickel B."/>
            <person name="Atanasova L."/>
            <person name="Karlsson M."/>
            <person name="Huettel B."/>
            <person name="Barry K.W."/>
            <person name="Haridas S."/>
            <person name="Chen C."/>
            <person name="Bauer D."/>
            <person name="Andreopoulos W."/>
            <person name="Pangilinan J."/>
            <person name="LaButti K."/>
            <person name="Riley R."/>
            <person name="Lipzen A."/>
            <person name="Clum A."/>
            <person name="Drula E."/>
            <person name="Henrissat B."/>
            <person name="Kohler A."/>
            <person name="Grigoriev I.V."/>
            <person name="Martin F.M."/>
            <person name="Hacquard S."/>
        </authorList>
    </citation>
    <scope>NUCLEOTIDE SEQUENCE</scope>
    <source>
        <strain evidence="7">MPI-SDFR-AT-0073</strain>
    </source>
</reference>
<evidence type="ECO:0000256" key="4">
    <source>
        <dbReference type="ARBA" id="ARBA00023242"/>
    </source>
</evidence>
<dbReference type="InterPro" id="IPR007219">
    <property type="entry name" value="XnlR_reg_dom"/>
</dbReference>
<dbReference type="EMBL" id="JAGPXC010000002">
    <property type="protein sequence ID" value="KAH6658428.1"/>
    <property type="molecule type" value="Genomic_DNA"/>
</dbReference>